<dbReference type="AlphaFoldDB" id="A0A4Z0HKR7"/>
<reference evidence="1 2" key="1">
    <citation type="submission" date="2018-12" db="EMBL/GenBank/DDBJ databases">
        <title>Draft genome sequences of Mycolicibacterium peregrinum isolated from a pig with lymphadenitis and from soil on the same Japanese pig farm.</title>
        <authorList>
            <person name="Komatsu T."/>
            <person name="Ohya K."/>
            <person name="Sawai K."/>
            <person name="Odoi J.O."/>
            <person name="Otsu K."/>
            <person name="Ota A."/>
            <person name="Ito T."/>
            <person name="Kawai M."/>
            <person name="Maruyama F."/>
        </authorList>
    </citation>
    <scope>NUCLEOTIDE SEQUENCE [LARGE SCALE GENOMIC DNA]</scope>
    <source>
        <strain evidence="1 2">138</strain>
    </source>
</reference>
<accession>A0A4Z0HKR7</accession>
<name>A0A4Z0HKR7_MYCPR</name>
<dbReference type="Proteomes" id="UP000297792">
    <property type="component" value="Unassembled WGS sequence"/>
</dbReference>
<evidence type="ECO:0000313" key="2">
    <source>
        <dbReference type="Proteomes" id="UP000297792"/>
    </source>
</evidence>
<comment type="caution">
    <text evidence="1">The sequence shown here is derived from an EMBL/GenBank/DDBJ whole genome shotgun (WGS) entry which is preliminary data.</text>
</comment>
<organism evidence="1 2">
    <name type="scientific">Mycolicibacterium peregrinum</name>
    <name type="common">Mycobacterium peregrinum</name>
    <dbReference type="NCBI Taxonomy" id="43304"/>
    <lineage>
        <taxon>Bacteria</taxon>
        <taxon>Bacillati</taxon>
        <taxon>Actinomycetota</taxon>
        <taxon>Actinomycetes</taxon>
        <taxon>Mycobacteriales</taxon>
        <taxon>Mycobacteriaceae</taxon>
        <taxon>Mycolicibacterium</taxon>
    </lineage>
</organism>
<evidence type="ECO:0000313" key="1">
    <source>
        <dbReference type="EMBL" id="TGB37915.1"/>
    </source>
</evidence>
<dbReference type="EMBL" id="RWKA01000018">
    <property type="protein sequence ID" value="TGB37915.1"/>
    <property type="molecule type" value="Genomic_DNA"/>
</dbReference>
<gene>
    <name evidence="1" type="ORF">EJD98_25535</name>
</gene>
<proteinExistence type="predicted"/>
<sequence>MMPTVREFLRDNIAEVIAAMDDHDANLEDWRSPVVYRCRCGYRGHREEWEQHLAECIARKFDNETELTLL</sequence>
<protein>
    <submittedName>
        <fullName evidence="1">Uncharacterized protein</fullName>
    </submittedName>
</protein>
<keyword evidence="2" id="KW-1185">Reference proteome</keyword>